<evidence type="ECO:0000313" key="1">
    <source>
        <dbReference type="EMBL" id="KAH9825858.1"/>
    </source>
</evidence>
<accession>A0A9W7SNS2</accession>
<name>A0A9W7SNS2_9PEZI</name>
<dbReference type="EMBL" id="RIBY02002067">
    <property type="protein sequence ID" value="KAH9825858.1"/>
    <property type="molecule type" value="Genomic_DNA"/>
</dbReference>
<evidence type="ECO:0000313" key="2">
    <source>
        <dbReference type="Proteomes" id="UP001138500"/>
    </source>
</evidence>
<comment type="caution">
    <text evidence="1">The sequence shown here is derived from an EMBL/GenBank/DDBJ whole genome shotgun (WGS) entry which is preliminary data.</text>
</comment>
<protein>
    <submittedName>
        <fullName evidence="1">Uncharacterized protein</fullName>
    </submittedName>
</protein>
<reference evidence="1 2" key="2">
    <citation type="journal article" date="2021" name="Curr. Genet.">
        <title>Genetic response to nitrogen starvation in the aggressive Eucalyptus foliar pathogen Teratosphaeria destructans.</title>
        <authorList>
            <person name="Havenga M."/>
            <person name="Wingfield B.D."/>
            <person name="Wingfield M.J."/>
            <person name="Dreyer L.L."/>
            <person name="Roets F."/>
            <person name="Aylward J."/>
        </authorList>
    </citation>
    <scope>NUCLEOTIDE SEQUENCE [LARGE SCALE GENOMIC DNA]</scope>
    <source>
        <strain evidence="1">CMW44962</strain>
    </source>
</reference>
<reference evidence="1 2" key="1">
    <citation type="journal article" date="2018" name="IMA Fungus">
        <title>IMA Genome-F 10: Nine draft genome sequences of Claviceps purpurea s.lat., including C. arundinis, C. humidiphila, and C. cf. spartinae, pseudomolecules for the pitch canker pathogen Fusarium circinatum, draft genome of Davidsoniella eucalypti, Grosmannia galeiformis, Quambalaria eucalypti, and Teratosphaeria destructans.</title>
        <authorList>
            <person name="Wingfield B.D."/>
            <person name="Liu M."/>
            <person name="Nguyen H.D."/>
            <person name="Lane F.A."/>
            <person name="Morgan S.W."/>
            <person name="De Vos L."/>
            <person name="Wilken P.M."/>
            <person name="Duong T.A."/>
            <person name="Aylward J."/>
            <person name="Coetzee M.P."/>
            <person name="Dadej K."/>
            <person name="De Beer Z.W."/>
            <person name="Findlay W."/>
            <person name="Havenga M."/>
            <person name="Kolarik M."/>
            <person name="Menzies J.G."/>
            <person name="Naidoo K."/>
            <person name="Pochopski O."/>
            <person name="Shoukouhi P."/>
            <person name="Santana Q.C."/>
            <person name="Seifert K.A."/>
            <person name="Soal N."/>
            <person name="Steenkamp E.T."/>
            <person name="Tatham C.T."/>
            <person name="van der Nest M.A."/>
            <person name="Wingfield M.J."/>
        </authorList>
    </citation>
    <scope>NUCLEOTIDE SEQUENCE [LARGE SCALE GENOMIC DNA]</scope>
    <source>
        <strain evidence="1">CMW44962</strain>
    </source>
</reference>
<sequence>MLNDKVPWLDELDDTELISSPLLRPLFDLRGIQQLTVEKDLGWRSGSEKALIEKNLDRLEGLVRQQVSKPWPDQRPQTHPMGIAKALKMTKKSGLLQKGFTAFEIEAEQAAISLADSQVPSDPSKLARLFLDRPQDVCAYVNKLWTEYGNLRADNASLRMKNGKQRRVDAKPVCSLDSDQLRKMMNHDKQPSSDVNSMPLVAFVHTYCKLTLNRLRSNWYCHSRHRLCLMD</sequence>
<gene>
    <name evidence="1" type="ORF">Tdes44962_MAKER03932</name>
</gene>
<dbReference type="Proteomes" id="UP001138500">
    <property type="component" value="Unassembled WGS sequence"/>
</dbReference>
<proteinExistence type="predicted"/>
<keyword evidence="2" id="KW-1185">Reference proteome</keyword>
<dbReference type="AlphaFoldDB" id="A0A9W7SNS2"/>
<organism evidence="1 2">
    <name type="scientific">Teratosphaeria destructans</name>
    <dbReference type="NCBI Taxonomy" id="418781"/>
    <lineage>
        <taxon>Eukaryota</taxon>
        <taxon>Fungi</taxon>
        <taxon>Dikarya</taxon>
        <taxon>Ascomycota</taxon>
        <taxon>Pezizomycotina</taxon>
        <taxon>Dothideomycetes</taxon>
        <taxon>Dothideomycetidae</taxon>
        <taxon>Mycosphaerellales</taxon>
        <taxon>Teratosphaeriaceae</taxon>
        <taxon>Teratosphaeria</taxon>
    </lineage>
</organism>